<dbReference type="InterPro" id="IPR037175">
    <property type="entry name" value="KFase_sf"/>
</dbReference>
<dbReference type="Gene3D" id="3.50.30.50">
    <property type="entry name" value="Putative cyclase"/>
    <property type="match status" value="1"/>
</dbReference>
<proteinExistence type="predicted"/>
<dbReference type="GO" id="GO:0004061">
    <property type="term" value="F:arylformamidase activity"/>
    <property type="evidence" value="ECO:0007669"/>
    <property type="project" value="InterPro"/>
</dbReference>
<dbReference type="GO" id="GO:0019441">
    <property type="term" value="P:L-tryptophan catabolic process to kynurenine"/>
    <property type="evidence" value="ECO:0007669"/>
    <property type="project" value="InterPro"/>
</dbReference>
<dbReference type="SUPFAM" id="SSF102198">
    <property type="entry name" value="Putative cyclase"/>
    <property type="match status" value="1"/>
</dbReference>
<dbReference type="Pfam" id="PF04199">
    <property type="entry name" value="Cyclase"/>
    <property type="match status" value="1"/>
</dbReference>
<name>A0A7X6SUT3_9CORY</name>
<sequence length="220" mass="23662">MPRFVDLTRPLHPDMPRFPTDPPLQVSELESAAADSFQVCAYSLVGPAGTHVDAPSHVLPGGRSLADIPLPEMVLPLVVFSLADAPASPSLTAAHVLAWEDVHGRVPAGCFAALHTGWVPGAPQPGWSLEAVQLLHARGVRAIGHDTLNTDPAELTDRGEYPAQRWWLEHDRWQVELLTGLDAVPATGAQMWVSWPVPAGGSSFPCRAVAVLPPARQRER</sequence>
<dbReference type="AlphaFoldDB" id="A0A7X6SUT3"/>
<evidence type="ECO:0000313" key="2">
    <source>
        <dbReference type="Proteomes" id="UP000557899"/>
    </source>
</evidence>
<gene>
    <name evidence="1" type="ORF">GX859_03820</name>
</gene>
<dbReference type="EMBL" id="JAAZHI010000086">
    <property type="protein sequence ID" value="NLA55414.1"/>
    <property type="molecule type" value="Genomic_DNA"/>
</dbReference>
<evidence type="ECO:0000313" key="1">
    <source>
        <dbReference type="EMBL" id="NLA55414.1"/>
    </source>
</evidence>
<reference evidence="1 2" key="1">
    <citation type="journal article" date="2020" name="Biotechnol. Biofuels">
        <title>New insights from the biogas microbiome by comprehensive genome-resolved metagenomics of nearly 1600 species originating from multiple anaerobic digesters.</title>
        <authorList>
            <person name="Campanaro S."/>
            <person name="Treu L."/>
            <person name="Rodriguez-R L.M."/>
            <person name="Kovalovszki A."/>
            <person name="Ziels R.M."/>
            <person name="Maus I."/>
            <person name="Zhu X."/>
            <person name="Kougias P.G."/>
            <person name="Basile A."/>
            <person name="Luo G."/>
            <person name="Schluter A."/>
            <person name="Konstantinidis K.T."/>
            <person name="Angelidaki I."/>
        </authorList>
    </citation>
    <scope>NUCLEOTIDE SEQUENCE [LARGE SCALE GENOMIC DNA]</scope>
    <source>
        <strain evidence="1">AS15tlH2ME_198</strain>
    </source>
</reference>
<accession>A0A7X6SUT3</accession>
<protein>
    <submittedName>
        <fullName evidence="1">Cyclase family protein</fullName>
    </submittedName>
</protein>
<organism evidence="1 2">
    <name type="scientific">Corynebacterium humireducens</name>
    <dbReference type="NCBI Taxonomy" id="1223514"/>
    <lineage>
        <taxon>Bacteria</taxon>
        <taxon>Bacillati</taxon>
        <taxon>Actinomycetota</taxon>
        <taxon>Actinomycetes</taxon>
        <taxon>Mycobacteriales</taxon>
        <taxon>Corynebacteriaceae</taxon>
        <taxon>Corynebacterium</taxon>
    </lineage>
</organism>
<dbReference type="InterPro" id="IPR007325">
    <property type="entry name" value="KFase/CYL"/>
</dbReference>
<dbReference type="Proteomes" id="UP000557899">
    <property type="component" value="Unassembled WGS sequence"/>
</dbReference>
<comment type="caution">
    <text evidence="1">The sequence shown here is derived from an EMBL/GenBank/DDBJ whole genome shotgun (WGS) entry which is preliminary data.</text>
</comment>